<dbReference type="Gene3D" id="3.10.450.50">
    <property type="match status" value="1"/>
</dbReference>
<sequence length="213" mass="23855">MKSLLAKFSALCLGLSFLVAGSVLAQESSPDAMIKRVTDEVLTIVRADRDIQNGNTKKAIDLVENKVLPYFNFQRMTALAVGRDWNKATPEQKKRLSDEFRTLLVRTYSNALTSYRNQTVSYKPFKGQDSDTDVIVKTEILQPGSKPVQLDYAVEKHSDGWKVYDVIVGGISLVTNYRDTFRQEVSTSGIDGLIQMLVTKNRQLESGKAADRK</sequence>
<reference evidence="2 3" key="1">
    <citation type="submission" date="2019-10" db="EMBL/GenBank/DDBJ databases">
        <title>Whole-genome sequence of the purple nonsulfur photosynthetic bacterium Rhodocyclus tenuis.</title>
        <authorList>
            <person name="Kyndt J.A."/>
            <person name="Meyer T.E."/>
        </authorList>
    </citation>
    <scope>NUCLEOTIDE SEQUENCE [LARGE SCALE GENOMIC DNA]</scope>
    <source>
        <strain evidence="2 3">DSM 110</strain>
    </source>
</reference>
<dbReference type="PANTHER" id="PTHR36573:SF1">
    <property type="entry name" value="INTERMEMBRANE PHOSPHOLIPID TRANSPORT SYSTEM BINDING PROTEIN MLAC"/>
    <property type="match status" value="1"/>
</dbReference>
<dbReference type="PIRSF" id="PIRSF004649">
    <property type="entry name" value="MlaC"/>
    <property type="match status" value="1"/>
</dbReference>
<accession>A0A6L5JZT3</accession>
<dbReference type="Gene3D" id="1.10.10.640">
    <property type="entry name" value="phospholipid-binding protein"/>
    <property type="match status" value="1"/>
</dbReference>
<dbReference type="EMBL" id="WIXJ01000013">
    <property type="protein sequence ID" value="MQY52616.1"/>
    <property type="molecule type" value="Genomic_DNA"/>
</dbReference>
<dbReference type="OrthoDB" id="9798905at2"/>
<protein>
    <recommendedName>
        <fullName evidence="4">ABC transporter substrate-binding protein</fullName>
    </recommendedName>
</protein>
<comment type="caution">
    <text evidence="2">The sequence shown here is derived from an EMBL/GenBank/DDBJ whole genome shotgun (WGS) entry which is preliminary data.</text>
</comment>
<evidence type="ECO:0000313" key="3">
    <source>
        <dbReference type="Proteomes" id="UP000480275"/>
    </source>
</evidence>
<proteinExistence type="predicted"/>
<evidence type="ECO:0008006" key="4">
    <source>
        <dbReference type="Google" id="ProtNLM"/>
    </source>
</evidence>
<gene>
    <name evidence="2" type="ORF">GHK24_12620</name>
</gene>
<name>A0A6L5JZT3_RHOTE</name>
<keyword evidence="1" id="KW-0732">Signal</keyword>
<dbReference type="Pfam" id="PF05494">
    <property type="entry name" value="MlaC"/>
    <property type="match status" value="1"/>
</dbReference>
<dbReference type="AlphaFoldDB" id="A0A6L5JZT3"/>
<feature type="signal peptide" evidence="1">
    <location>
        <begin position="1"/>
        <end position="25"/>
    </location>
</feature>
<dbReference type="Proteomes" id="UP000480275">
    <property type="component" value="Unassembled WGS sequence"/>
</dbReference>
<evidence type="ECO:0000256" key="1">
    <source>
        <dbReference type="SAM" id="SignalP"/>
    </source>
</evidence>
<organism evidence="2 3">
    <name type="scientific">Rhodocyclus tenuis</name>
    <name type="common">Rhodospirillum tenue</name>
    <dbReference type="NCBI Taxonomy" id="1066"/>
    <lineage>
        <taxon>Bacteria</taxon>
        <taxon>Pseudomonadati</taxon>
        <taxon>Pseudomonadota</taxon>
        <taxon>Betaproteobacteria</taxon>
        <taxon>Rhodocyclales</taxon>
        <taxon>Rhodocyclaceae</taxon>
        <taxon>Rhodocyclus</taxon>
    </lineage>
</organism>
<evidence type="ECO:0000313" key="2">
    <source>
        <dbReference type="EMBL" id="MQY52616.1"/>
    </source>
</evidence>
<feature type="chain" id="PRO_5026762210" description="ABC transporter substrate-binding protein" evidence="1">
    <location>
        <begin position="26"/>
        <end position="213"/>
    </location>
</feature>
<dbReference type="InterPro" id="IPR008869">
    <property type="entry name" value="MlaC/ttg2D"/>
</dbReference>
<dbReference type="PANTHER" id="PTHR36573">
    <property type="entry name" value="INTERMEMBRANE PHOSPHOLIPID TRANSPORT SYSTEM BINDING PROTEIN MLAC"/>
    <property type="match status" value="1"/>
</dbReference>